<keyword evidence="4 7" id="KW-0812">Transmembrane</keyword>
<comment type="subcellular location">
    <subcellularLocation>
        <location evidence="1">Membrane</location>
        <topology evidence="1">Multi-pass membrane protein</topology>
    </subcellularLocation>
</comment>
<keyword evidence="2" id="KW-0813">Transport</keyword>
<evidence type="ECO:0000256" key="2">
    <source>
        <dbReference type="ARBA" id="ARBA00022448"/>
    </source>
</evidence>
<comment type="caution">
    <text evidence="8">The sequence shown here is derived from an EMBL/GenBank/DDBJ whole genome shotgun (WGS) entry which is preliminary data.</text>
</comment>
<keyword evidence="3" id="KW-1003">Cell membrane</keyword>
<evidence type="ECO:0000313" key="8">
    <source>
        <dbReference type="EMBL" id="MDX6848493.1"/>
    </source>
</evidence>
<feature type="transmembrane region" description="Helical" evidence="7">
    <location>
        <begin position="57"/>
        <end position="77"/>
    </location>
</feature>
<accession>A0ABU4RXW3</accession>
<feature type="transmembrane region" description="Helical" evidence="7">
    <location>
        <begin position="158"/>
        <end position="178"/>
    </location>
</feature>
<keyword evidence="5 7" id="KW-1133">Transmembrane helix</keyword>
<evidence type="ECO:0000256" key="7">
    <source>
        <dbReference type="SAM" id="Phobius"/>
    </source>
</evidence>
<feature type="transmembrane region" description="Helical" evidence="7">
    <location>
        <begin position="280"/>
        <end position="298"/>
    </location>
</feature>
<sequence>MNPFLLIGGALTAGLFLQFTRLAGDNTAARLNAYVIYFALPALVLLEIPRLSFDVTLVLPVVVSWVVMIVTALGVLIAGRVFRWSRSVVGCLLLLLPLGNTGFVGIPLIDALVGKEGIGYAILYDQFGTFLALNTFGVAIAVGFAGGHSSASYIVGRILRFPPFVSLILALLCAVSGWGYPQWLVHALSWLAWSLVPVVMVAVGIGWQLKLESNYLKIFIGAMLTLLIVKPAIAFWVSKLMAGEGIAHTVSVLEAGMPAMISAGVLAMRYQLAPKLAASLVGYSLLLGIPTLLFWRWLLLHS</sequence>
<reference evidence="8 9" key="1">
    <citation type="submission" date="2023-11" db="EMBL/GenBank/DDBJ databases">
        <title>Gilvimarinus fulvus sp. nov., isolated from the surface of Kelp.</title>
        <authorList>
            <person name="Sun Y.Y."/>
            <person name="Gong Y."/>
            <person name="Du Z.J."/>
        </authorList>
    </citation>
    <scope>NUCLEOTIDE SEQUENCE [LARGE SCALE GENOMIC DNA]</scope>
    <source>
        <strain evidence="8 9">SDUM040013</strain>
    </source>
</reference>
<evidence type="ECO:0000256" key="3">
    <source>
        <dbReference type="ARBA" id="ARBA00022475"/>
    </source>
</evidence>
<gene>
    <name evidence="8" type="ORF">SCD92_03920</name>
</gene>
<feature type="transmembrane region" description="Helical" evidence="7">
    <location>
        <begin position="216"/>
        <end position="237"/>
    </location>
</feature>
<organism evidence="8 9">
    <name type="scientific">Gilvimarinus gilvus</name>
    <dbReference type="NCBI Taxonomy" id="3058038"/>
    <lineage>
        <taxon>Bacteria</taxon>
        <taxon>Pseudomonadati</taxon>
        <taxon>Pseudomonadota</taxon>
        <taxon>Gammaproteobacteria</taxon>
        <taxon>Cellvibrionales</taxon>
        <taxon>Cellvibrionaceae</taxon>
        <taxon>Gilvimarinus</taxon>
    </lineage>
</organism>
<dbReference type="Pfam" id="PF03547">
    <property type="entry name" value="Mem_trans"/>
    <property type="match status" value="2"/>
</dbReference>
<dbReference type="EMBL" id="JAXAFO010000004">
    <property type="protein sequence ID" value="MDX6848493.1"/>
    <property type="molecule type" value="Genomic_DNA"/>
</dbReference>
<evidence type="ECO:0000256" key="6">
    <source>
        <dbReference type="ARBA" id="ARBA00023136"/>
    </source>
</evidence>
<proteinExistence type="predicted"/>
<evidence type="ECO:0000313" key="9">
    <source>
        <dbReference type="Proteomes" id="UP001273505"/>
    </source>
</evidence>
<keyword evidence="6 7" id="KW-0472">Membrane</keyword>
<feature type="transmembrane region" description="Helical" evidence="7">
    <location>
        <begin position="190"/>
        <end position="209"/>
    </location>
</feature>
<protein>
    <submittedName>
        <fullName evidence="8">AEC family transporter</fullName>
    </submittedName>
</protein>
<evidence type="ECO:0000256" key="1">
    <source>
        <dbReference type="ARBA" id="ARBA00004141"/>
    </source>
</evidence>
<dbReference type="RefSeq" id="WP_302721335.1">
    <property type="nucleotide sequence ID" value="NZ_JAULRU010000264.1"/>
</dbReference>
<name>A0ABU4RXW3_9GAMM</name>
<evidence type="ECO:0000256" key="4">
    <source>
        <dbReference type="ARBA" id="ARBA00022692"/>
    </source>
</evidence>
<feature type="transmembrane region" description="Helical" evidence="7">
    <location>
        <begin position="89"/>
        <end position="109"/>
    </location>
</feature>
<evidence type="ECO:0000256" key="5">
    <source>
        <dbReference type="ARBA" id="ARBA00022989"/>
    </source>
</evidence>
<dbReference type="PANTHER" id="PTHR36838">
    <property type="entry name" value="AUXIN EFFLUX CARRIER FAMILY PROTEIN"/>
    <property type="match status" value="1"/>
</dbReference>
<keyword evidence="9" id="KW-1185">Reference proteome</keyword>
<feature type="transmembrane region" description="Helical" evidence="7">
    <location>
        <begin position="249"/>
        <end position="268"/>
    </location>
</feature>
<feature type="transmembrane region" description="Helical" evidence="7">
    <location>
        <begin position="129"/>
        <end position="146"/>
    </location>
</feature>
<dbReference type="PANTHER" id="PTHR36838:SF1">
    <property type="entry name" value="SLR1864 PROTEIN"/>
    <property type="match status" value="1"/>
</dbReference>
<dbReference type="InterPro" id="IPR004776">
    <property type="entry name" value="Mem_transp_PIN-like"/>
</dbReference>
<dbReference type="Proteomes" id="UP001273505">
    <property type="component" value="Unassembled WGS sequence"/>
</dbReference>